<reference evidence="2 3" key="1">
    <citation type="journal article" date="2009" name="PLoS Genet.">
        <title>Genomic analysis of the basal lineage fungus Rhizopus oryzae reveals a whole-genome duplication.</title>
        <authorList>
            <person name="Ma L.-J."/>
            <person name="Ibrahim A.S."/>
            <person name="Skory C."/>
            <person name="Grabherr M.G."/>
            <person name="Burger G."/>
            <person name="Butler M."/>
            <person name="Elias M."/>
            <person name="Idnurm A."/>
            <person name="Lang B.F."/>
            <person name="Sone T."/>
            <person name="Abe A."/>
            <person name="Calvo S.E."/>
            <person name="Corrochano L.M."/>
            <person name="Engels R."/>
            <person name="Fu J."/>
            <person name="Hansberg W."/>
            <person name="Kim J.-M."/>
            <person name="Kodira C.D."/>
            <person name="Koehrsen M.J."/>
            <person name="Liu B."/>
            <person name="Miranda-Saavedra D."/>
            <person name="O'Leary S."/>
            <person name="Ortiz-Castellanos L."/>
            <person name="Poulter R."/>
            <person name="Rodriguez-Romero J."/>
            <person name="Ruiz-Herrera J."/>
            <person name="Shen Y.-Q."/>
            <person name="Zeng Q."/>
            <person name="Galagan J."/>
            <person name="Birren B.W."/>
            <person name="Cuomo C.A."/>
            <person name="Wickes B.L."/>
        </authorList>
    </citation>
    <scope>NUCLEOTIDE SEQUENCE [LARGE SCALE GENOMIC DNA]</scope>
    <source>
        <strain evidence="3">RA 99-880 / ATCC MYA-4621 / FGSC 9543 / NRRL 43880</strain>
    </source>
</reference>
<dbReference type="AlphaFoldDB" id="I1BKM0"/>
<dbReference type="OrthoDB" id="2280791at2759"/>
<evidence type="ECO:0000256" key="1">
    <source>
        <dbReference type="SAM" id="MobiDB-lite"/>
    </source>
</evidence>
<dbReference type="EMBL" id="CH476732">
    <property type="protein sequence ID" value="EIE76750.1"/>
    <property type="molecule type" value="Genomic_DNA"/>
</dbReference>
<sequence length="54" mass="6269">MAPHPIPPKHATPTEEVQERFKRRLQMPEAMAPRPRARQIQVLTWVLSVCNVIL</sequence>
<dbReference type="OMA" id="LEMPNAM"/>
<evidence type="ECO:0000313" key="3">
    <source>
        <dbReference type="Proteomes" id="UP000009138"/>
    </source>
</evidence>
<dbReference type="InParanoid" id="I1BKM0"/>
<name>I1BKM0_RHIO9</name>
<gene>
    <name evidence="2" type="ORF">RO3G_01454</name>
</gene>
<feature type="compositionally biased region" description="Pro residues" evidence="1">
    <location>
        <begin position="1"/>
        <end position="10"/>
    </location>
</feature>
<proteinExistence type="predicted"/>
<dbReference type="VEuPathDB" id="FungiDB:RO3G_01454"/>
<dbReference type="GeneID" id="93608426"/>
<protein>
    <submittedName>
        <fullName evidence="2">Uncharacterized protein</fullName>
    </submittedName>
</protein>
<evidence type="ECO:0000313" key="2">
    <source>
        <dbReference type="EMBL" id="EIE76750.1"/>
    </source>
</evidence>
<keyword evidence="3" id="KW-1185">Reference proteome</keyword>
<feature type="region of interest" description="Disordered" evidence="1">
    <location>
        <begin position="1"/>
        <end position="21"/>
    </location>
</feature>
<dbReference type="eggNOG" id="ENOG502R7PF">
    <property type="taxonomic scope" value="Eukaryota"/>
</dbReference>
<organism evidence="2 3">
    <name type="scientific">Rhizopus delemar (strain RA 99-880 / ATCC MYA-4621 / FGSC 9543 / NRRL 43880)</name>
    <name type="common">Mucormycosis agent</name>
    <name type="synonym">Rhizopus arrhizus var. delemar</name>
    <dbReference type="NCBI Taxonomy" id="246409"/>
    <lineage>
        <taxon>Eukaryota</taxon>
        <taxon>Fungi</taxon>
        <taxon>Fungi incertae sedis</taxon>
        <taxon>Mucoromycota</taxon>
        <taxon>Mucoromycotina</taxon>
        <taxon>Mucoromycetes</taxon>
        <taxon>Mucorales</taxon>
        <taxon>Mucorineae</taxon>
        <taxon>Rhizopodaceae</taxon>
        <taxon>Rhizopus</taxon>
    </lineage>
</organism>
<dbReference type="Proteomes" id="UP000009138">
    <property type="component" value="Unassembled WGS sequence"/>
</dbReference>
<dbReference type="RefSeq" id="XP_067512146.1">
    <property type="nucleotide sequence ID" value="XM_067656045.1"/>
</dbReference>
<accession>I1BKM0</accession>